<name>U6B6T5_9HYPH</name>
<protein>
    <submittedName>
        <fullName evidence="1">Uncharacterized protein</fullName>
    </submittedName>
</protein>
<gene>
    <name evidence="1" type="ORF">lam_074</name>
</gene>
<reference evidence="1 2" key="1">
    <citation type="journal article" date="2014" name="Mol. Plant Microbe Interact.">
        <title>The complete genome sequence of Candidatus Liberibacter americanus, associated with citrus Huanglongbing.</title>
        <authorList>
            <person name="Wulff N.A."/>
            <person name="Zhang S."/>
            <person name="Setubal J.C."/>
            <person name="Almeida N.F."/>
            <person name="Martins E.C."/>
            <person name="Harakava R."/>
            <person name="Kumar D."/>
            <person name="Rangel L.T."/>
            <person name="Foissac X."/>
            <person name="Bove J."/>
            <person name="Gabriel D.W."/>
        </authorList>
    </citation>
    <scope>NUCLEOTIDE SEQUENCE [LARGE SCALE GENOMIC DNA]</scope>
    <source>
        <strain evidence="1 2">Sao Paulo</strain>
    </source>
</reference>
<sequence length="213" mass="23236">MDTSIIQNNPINKDLNNPINKDIIKYQRMIANRTPNIDDNIKPTETPVIDNILNIAKEAAISSIPIYGTIQSFKKGEIGWGIFGIATDFLTLVPALGFSVKFAGSLIRGGGVAMKVETKVVAETMKIANVAARERHVVATAEAAAKSSKIEAELAKNIAKENAPLKYYGKKFILKAIESIDPGFLPTYKAGKYLYGKGWQLGEKLGDKLNNIK</sequence>
<dbReference type="RefSeq" id="WP_023466135.1">
    <property type="nucleotide sequence ID" value="NC_022793.1"/>
</dbReference>
<proteinExistence type="predicted"/>
<dbReference type="Proteomes" id="UP000017862">
    <property type="component" value="Chromosome"/>
</dbReference>
<dbReference type="AlphaFoldDB" id="U6B6T5"/>
<dbReference type="HOGENOM" id="CLU_1292476_0_0_5"/>
<evidence type="ECO:0000313" key="2">
    <source>
        <dbReference type="Proteomes" id="UP000017862"/>
    </source>
</evidence>
<dbReference type="EMBL" id="CP006604">
    <property type="protein sequence ID" value="AHA27457.1"/>
    <property type="molecule type" value="Genomic_DNA"/>
</dbReference>
<accession>U6B6T5</accession>
<keyword evidence="2" id="KW-1185">Reference proteome</keyword>
<evidence type="ECO:0000313" key="1">
    <source>
        <dbReference type="EMBL" id="AHA27457.1"/>
    </source>
</evidence>
<dbReference type="PATRIC" id="fig|1261131.3.peg.68"/>
<organism evidence="1 2">
    <name type="scientific">Candidatus Liberibacter americanus str. Sao Paulo</name>
    <dbReference type="NCBI Taxonomy" id="1261131"/>
    <lineage>
        <taxon>Bacteria</taxon>
        <taxon>Pseudomonadati</taxon>
        <taxon>Pseudomonadota</taxon>
        <taxon>Alphaproteobacteria</taxon>
        <taxon>Hyphomicrobiales</taxon>
        <taxon>Rhizobiaceae</taxon>
        <taxon>Liberibacter</taxon>
    </lineage>
</organism>
<dbReference type="eggNOG" id="ENOG502ZKGP">
    <property type="taxonomic scope" value="Bacteria"/>
</dbReference>
<dbReference type="KEGG" id="lar:lam_074"/>